<protein>
    <submittedName>
        <fullName evidence="1">Uncharacterized protein</fullName>
    </submittedName>
</protein>
<reference evidence="1 2" key="1">
    <citation type="submission" date="2013-06" db="EMBL/GenBank/DDBJ databases">
        <authorList>
            <person name="Weinstock G."/>
            <person name="Sodergren E."/>
            <person name="Lobos E.A."/>
            <person name="Fulton L."/>
            <person name="Fulton R."/>
            <person name="Courtney L."/>
            <person name="Fronick C."/>
            <person name="O'Laughlin M."/>
            <person name="Godfrey J."/>
            <person name="Wilson R.M."/>
            <person name="Miner T."/>
            <person name="Farmer C."/>
            <person name="Delehaunty K."/>
            <person name="Cordes M."/>
            <person name="Minx P."/>
            <person name="Tomlinson C."/>
            <person name="Chen J."/>
            <person name="Wollam A."/>
            <person name="Pepin K.H."/>
            <person name="Bhonagiri V."/>
            <person name="Zhang X."/>
            <person name="Warren W."/>
            <person name="Mitreva M."/>
            <person name="Mardis E.R."/>
            <person name="Wilson R.K."/>
        </authorList>
    </citation>
    <scope>NUCLEOTIDE SEQUENCE [LARGE SCALE GENOMIC DNA]</scope>
    <source>
        <strain evidence="1 2">F0570</strain>
    </source>
</reference>
<dbReference type="AlphaFoldDB" id="A0A0E2LME5"/>
<dbReference type="Proteomes" id="UP000016630">
    <property type="component" value="Unassembled WGS sequence"/>
</dbReference>
<comment type="caution">
    <text evidence="1">The sequence shown here is derived from an EMBL/GenBank/DDBJ whole genome shotgun (WGS) entry which is preliminary data.</text>
</comment>
<name>A0A0E2LME5_PORGN</name>
<dbReference type="HOGENOM" id="CLU_2163784_0_0_10"/>
<evidence type="ECO:0000313" key="1">
    <source>
        <dbReference type="EMBL" id="ERJ63712.1"/>
    </source>
</evidence>
<accession>A0A0E2LME5</accession>
<dbReference type="EMBL" id="AWUW01000156">
    <property type="protein sequence ID" value="ERJ63712.1"/>
    <property type="molecule type" value="Genomic_DNA"/>
</dbReference>
<proteinExistence type="predicted"/>
<gene>
    <name evidence="1" type="ORF">HMPREF1555_02280</name>
</gene>
<evidence type="ECO:0000313" key="2">
    <source>
        <dbReference type="Proteomes" id="UP000016630"/>
    </source>
</evidence>
<sequence length="110" mass="12777">QLSTFFSTRHQPLYSPQNVVRENFRFGSGSKKFSRHNEKILAPVFQDSQTAIRAFDVRILKKADQLTLAYRPEHAGRTSLGKKRSTWMIAKIAKGNRKNDYLRYPNSLTF</sequence>
<organism evidence="1 2">
    <name type="scientific">Porphyromonas gingivalis F0570</name>
    <dbReference type="NCBI Taxonomy" id="1227271"/>
    <lineage>
        <taxon>Bacteria</taxon>
        <taxon>Pseudomonadati</taxon>
        <taxon>Bacteroidota</taxon>
        <taxon>Bacteroidia</taxon>
        <taxon>Bacteroidales</taxon>
        <taxon>Porphyromonadaceae</taxon>
        <taxon>Porphyromonas</taxon>
    </lineage>
</organism>
<feature type="non-terminal residue" evidence="1">
    <location>
        <position position="1"/>
    </location>
</feature>